<dbReference type="Pfam" id="PF25963">
    <property type="entry name" value="Beta-barrel_AAEA"/>
    <property type="match status" value="1"/>
</dbReference>
<feature type="domain" description="Multidrug resistance protein MdtA-like barrel-sandwich hybrid" evidence="2">
    <location>
        <begin position="51"/>
        <end position="240"/>
    </location>
</feature>
<keyword evidence="5" id="KW-1185">Reference proteome</keyword>
<comment type="caution">
    <text evidence="4">The sequence shown here is derived from an EMBL/GenBank/DDBJ whole genome shotgun (WGS) entry which is preliminary data.</text>
</comment>
<dbReference type="InterPro" id="IPR058634">
    <property type="entry name" value="AaeA-lik-b-barrel"/>
</dbReference>
<evidence type="ECO:0000256" key="1">
    <source>
        <dbReference type="ARBA" id="ARBA00004196"/>
    </source>
</evidence>
<dbReference type="RefSeq" id="WP_233676356.1">
    <property type="nucleotide sequence ID" value="NZ_JAJUOS010000004.1"/>
</dbReference>
<reference evidence="4 5" key="1">
    <citation type="submission" date="2021-12" db="EMBL/GenBank/DDBJ databases">
        <title>Sinirhodobacter sp. WL0062 is a bacterium isolated from seawater.</title>
        <authorList>
            <person name="Wang L."/>
            <person name="He W."/>
            <person name="Zhang D.-F."/>
        </authorList>
    </citation>
    <scope>NUCLEOTIDE SEQUENCE [LARGE SCALE GENOMIC DNA]</scope>
    <source>
        <strain evidence="4 5">WL0062</strain>
    </source>
</reference>
<evidence type="ECO:0000313" key="4">
    <source>
        <dbReference type="EMBL" id="MCE5973362.1"/>
    </source>
</evidence>
<dbReference type="Pfam" id="PF25917">
    <property type="entry name" value="BSH_RND"/>
    <property type="match status" value="1"/>
</dbReference>
<dbReference type="EMBL" id="JAJUOS010000004">
    <property type="protein sequence ID" value="MCE5973362.1"/>
    <property type="molecule type" value="Genomic_DNA"/>
</dbReference>
<proteinExistence type="predicted"/>
<protein>
    <submittedName>
        <fullName evidence="4">HlyD family secretion protein</fullName>
    </submittedName>
</protein>
<comment type="subcellular location">
    <subcellularLocation>
        <location evidence="1">Cell envelope</location>
    </subcellularLocation>
</comment>
<gene>
    <name evidence="4" type="ORF">LZA78_07715</name>
</gene>
<name>A0ABS8YU23_9RHOB</name>
<dbReference type="PANTHER" id="PTHR30386">
    <property type="entry name" value="MEMBRANE FUSION SUBUNIT OF EMRAB-TOLC MULTIDRUG EFFLUX PUMP"/>
    <property type="match status" value="1"/>
</dbReference>
<evidence type="ECO:0000259" key="2">
    <source>
        <dbReference type="Pfam" id="PF25917"/>
    </source>
</evidence>
<sequence length="357" mass="37523">MTMSAEISPKKPKKLLMAALPLALVLGGGWMWLDAGRYETTENANIQIARISVASELSGRVTEVFVHDNARVTAGEALFTVDPQPYQLALAQAEAALAQARLGVEQLRAAYQVALAQEKVAQDTADYLAMELKRQEEITGRGAGTGSALDAARHAASAANETLSAAQQSVQAALAALGGDAGIETDAHPTVRAALVARDKAAYDLGLTTVKAPADGVIYKAASFKPGQFVSEGSSLFTLVETGDIWVEANFKETQIENLGPGQTAQIEFDTFPGREYDAVVEAVGAGTGAEFALLPAQNATGNWVKVTQRVPVRLRLTETAETADLRAGLSASVTVDTHAETRLDAILAHAGTVSEH</sequence>
<dbReference type="InterPro" id="IPR058625">
    <property type="entry name" value="MdtA-like_BSH"/>
</dbReference>
<organism evidence="4 5">
    <name type="scientific">Rhodobacter flavimaris</name>
    <dbReference type="NCBI Taxonomy" id="2907145"/>
    <lineage>
        <taxon>Bacteria</taxon>
        <taxon>Pseudomonadati</taxon>
        <taxon>Pseudomonadota</taxon>
        <taxon>Alphaproteobacteria</taxon>
        <taxon>Rhodobacterales</taxon>
        <taxon>Rhodobacter group</taxon>
        <taxon>Rhodobacter</taxon>
    </lineage>
</organism>
<dbReference type="PANTHER" id="PTHR30386:SF19">
    <property type="entry name" value="MULTIDRUG EXPORT PROTEIN EMRA-RELATED"/>
    <property type="match status" value="1"/>
</dbReference>
<accession>A0ABS8YU23</accession>
<evidence type="ECO:0000259" key="3">
    <source>
        <dbReference type="Pfam" id="PF25963"/>
    </source>
</evidence>
<evidence type="ECO:0000313" key="5">
    <source>
        <dbReference type="Proteomes" id="UP001521181"/>
    </source>
</evidence>
<dbReference type="InterPro" id="IPR050739">
    <property type="entry name" value="MFP"/>
</dbReference>
<dbReference type="SUPFAM" id="SSF111369">
    <property type="entry name" value="HlyD-like secretion proteins"/>
    <property type="match status" value="1"/>
</dbReference>
<dbReference type="Gene3D" id="2.40.30.170">
    <property type="match status" value="1"/>
</dbReference>
<dbReference type="Gene3D" id="2.40.50.100">
    <property type="match status" value="1"/>
</dbReference>
<dbReference type="Proteomes" id="UP001521181">
    <property type="component" value="Unassembled WGS sequence"/>
</dbReference>
<feature type="domain" description="p-hydroxybenzoic acid efflux pump subunit AaeA-like beta-barrel" evidence="3">
    <location>
        <begin position="246"/>
        <end position="336"/>
    </location>
</feature>